<dbReference type="Gene3D" id="3.40.50.1950">
    <property type="entry name" value="Flavin prenyltransferase-like"/>
    <property type="match status" value="1"/>
</dbReference>
<dbReference type="AlphaFoldDB" id="A0A1U7U0Y1"/>
<evidence type="ECO:0000259" key="6">
    <source>
        <dbReference type="Pfam" id="PF02441"/>
    </source>
</evidence>
<comment type="function">
    <text evidence="3">Catalyzes the decarboxylation of the cysteine moiety of 4-phosphopantothenoylcysteine to form 4'-phosphopantotheine and this reaction forms part of the biosynthesis of coenzyme A.</text>
</comment>
<evidence type="ECO:0000313" key="8">
    <source>
        <dbReference type="RefSeq" id="XP_008062388.1"/>
    </source>
</evidence>
<dbReference type="GO" id="GO:0010181">
    <property type="term" value="F:FMN binding"/>
    <property type="evidence" value="ECO:0007669"/>
    <property type="project" value="TreeGrafter"/>
</dbReference>
<dbReference type="GO" id="GO:0071513">
    <property type="term" value="C:phosphopantothenoylcysteine decarboxylase complex"/>
    <property type="evidence" value="ECO:0007669"/>
    <property type="project" value="TreeGrafter"/>
</dbReference>
<dbReference type="GeneID" id="103266557"/>
<dbReference type="SUPFAM" id="SSF52507">
    <property type="entry name" value="Homo-oligomeric flavin-containing Cys decarboxylases, HFCD"/>
    <property type="match status" value="1"/>
</dbReference>
<dbReference type="OrthoDB" id="1532798at2759"/>
<dbReference type="PANTHER" id="PTHR14359">
    <property type="entry name" value="HOMO-OLIGOMERIC FLAVIN CONTAINING CYS DECARBOXYLASE FAMILY"/>
    <property type="match status" value="1"/>
</dbReference>
<dbReference type="Pfam" id="PF02441">
    <property type="entry name" value="Flavoprotein"/>
    <property type="match status" value="1"/>
</dbReference>
<dbReference type="InterPro" id="IPR003382">
    <property type="entry name" value="Flavoprotein"/>
</dbReference>
<dbReference type="Proteomes" id="UP000189704">
    <property type="component" value="Unplaced"/>
</dbReference>
<dbReference type="InterPro" id="IPR036551">
    <property type="entry name" value="Flavin_trans-like"/>
</dbReference>
<dbReference type="STRING" id="1868482.ENSTSYP00000027447"/>
<evidence type="ECO:0000313" key="7">
    <source>
        <dbReference type="Proteomes" id="UP000189704"/>
    </source>
</evidence>
<feature type="domain" description="Flavoprotein" evidence="6">
    <location>
        <begin position="36"/>
        <end position="210"/>
    </location>
</feature>
<accession>A0A1U7U0Y1</accession>
<reference evidence="8" key="1">
    <citation type="submission" date="2025-08" db="UniProtKB">
        <authorList>
            <consortium name="RefSeq"/>
        </authorList>
    </citation>
    <scope>IDENTIFICATION</scope>
</reference>
<evidence type="ECO:0000256" key="3">
    <source>
        <dbReference type="ARBA" id="ARBA00056708"/>
    </source>
</evidence>
<keyword evidence="7" id="KW-1185">Reference proteome</keyword>
<dbReference type="GO" id="GO:0015937">
    <property type="term" value="P:coenzyme A biosynthetic process"/>
    <property type="evidence" value="ECO:0007669"/>
    <property type="project" value="UniProtKB-KW"/>
</dbReference>
<evidence type="ECO:0000256" key="1">
    <source>
        <dbReference type="ARBA" id="ARBA00022993"/>
    </source>
</evidence>
<keyword evidence="1" id="KW-0173">Coenzyme A biosynthesis</keyword>
<organism evidence="7 8">
    <name type="scientific">Carlito syrichta</name>
    <name type="common">Philippine tarsier</name>
    <name type="synonym">Tarsius syrichta</name>
    <dbReference type="NCBI Taxonomy" id="1868482"/>
    <lineage>
        <taxon>Eukaryota</taxon>
        <taxon>Metazoa</taxon>
        <taxon>Chordata</taxon>
        <taxon>Craniata</taxon>
        <taxon>Vertebrata</taxon>
        <taxon>Euteleostomi</taxon>
        <taxon>Mammalia</taxon>
        <taxon>Eutheria</taxon>
        <taxon>Euarchontoglires</taxon>
        <taxon>Primates</taxon>
        <taxon>Haplorrhini</taxon>
        <taxon>Tarsiiformes</taxon>
        <taxon>Tarsiidae</taxon>
        <taxon>Carlito</taxon>
    </lineage>
</organism>
<proteinExistence type="inferred from homology"/>
<dbReference type="GO" id="GO:0004633">
    <property type="term" value="F:phosphopantothenoylcysteine decarboxylase activity"/>
    <property type="evidence" value="ECO:0007669"/>
    <property type="project" value="TreeGrafter"/>
</dbReference>
<dbReference type="CTD" id="60490"/>
<evidence type="ECO:0000256" key="5">
    <source>
        <dbReference type="ARBA" id="ARBA00082063"/>
    </source>
</evidence>
<gene>
    <name evidence="8" type="primary">PPCDC</name>
</gene>
<dbReference type="KEGG" id="csyr:103266557"/>
<dbReference type="RefSeq" id="XP_008062388.1">
    <property type="nucleotide sequence ID" value="XM_008064197.2"/>
</dbReference>
<sequence>MEPRLGRIPELEATRPHMEVQASCPAAAPLVERKFHVLVGVTGSVAALKLPLLVSMLLDIPELEVAVVTTERAKHFYSPQDVPVTLYSDADEWEMWKRRSDPVLHIDLRRWADLMLVAPLDANTLGKVASGICDNLLTCVIRAWDRSKPLFFCPAMNTAMWEHPITAQQVGQLKAFGYTEIPCVNKKLACGDQGLGAMAEVGTIVDKVREVVSQHGGFQQS</sequence>
<evidence type="ECO:0000256" key="2">
    <source>
        <dbReference type="ARBA" id="ARBA00038350"/>
    </source>
</evidence>
<name>A0A1U7U0Y1_CARSF</name>
<protein>
    <recommendedName>
        <fullName evidence="4">Phosphopantothenoylcysteine decarboxylase</fullName>
    </recommendedName>
    <alternativeName>
        <fullName evidence="5">CoaC</fullName>
    </alternativeName>
</protein>
<dbReference type="FunFam" id="3.40.50.1950:FF:000004">
    <property type="entry name" value="Phosphopantothenoylcysteine decarboxylase"/>
    <property type="match status" value="1"/>
</dbReference>
<evidence type="ECO:0000256" key="4">
    <source>
        <dbReference type="ARBA" id="ARBA00070201"/>
    </source>
</evidence>
<dbReference type="PANTHER" id="PTHR14359:SF6">
    <property type="entry name" value="PHOSPHOPANTOTHENOYLCYSTEINE DECARBOXYLASE"/>
    <property type="match status" value="1"/>
</dbReference>
<comment type="similarity">
    <text evidence="2">Belongs to the HFCD (homooligomeric flavin containing Cys decarboxylase) superfamily.</text>
</comment>